<feature type="region of interest" description="Disordered" evidence="1">
    <location>
        <begin position="34"/>
        <end position="53"/>
    </location>
</feature>
<sequence>MEILTILIPVSLGLGGIGLGAFIWALRSHQFEDPKGDAERILSDEWDDHPRPD</sequence>
<proteinExistence type="predicted"/>
<keyword evidence="2" id="KW-1133">Transmembrane helix</keyword>
<dbReference type="InterPro" id="IPR004714">
    <property type="entry name" value="Cyt_oxidase_maturation_cbb3"/>
</dbReference>
<dbReference type="AlphaFoldDB" id="A0A239PP33"/>
<dbReference type="OrthoDB" id="9802763at2"/>
<keyword evidence="4" id="KW-1185">Reference proteome</keyword>
<evidence type="ECO:0000313" key="4">
    <source>
        <dbReference type="Proteomes" id="UP000198307"/>
    </source>
</evidence>
<evidence type="ECO:0000256" key="2">
    <source>
        <dbReference type="SAM" id="Phobius"/>
    </source>
</evidence>
<dbReference type="EMBL" id="FZQB01000002">
    <property type="protein sequence ID" value="SNT71682.1"/>
    <property type="molecule type" value="Genomic_DNA"/>
</dbReference>
<feature type="transmembrane region" description="Helical" evidence="2">
    <location>
        <begin position="6"/>
        <end position="26"/>
    </location>
</feature>
<keyword evidence="2" id="KW-0472">Membrane</keyword>
<dbReference type="PANTHER" id="PTHR41532:SF1">
    <property type="entry name" value="FIXS PROTEIN"/>
    <property type="match status" value="1"/>
</dbReference>
<evidence type="ECO:0000313" key="3">
    <source>
        <dbReference type="EMBL" id="SNT71682.1"/>
    </source>
</evidence>
<keyword evidence="2" id="KW-0812">Transmembrane</keyword>
<dbReference type="RefSeq" id="WP_089343038.1">
    <property type="nucleotide sequence ID" value="NZ_CP067129.1"/>
</dbReference>
<accession>A0A239PP33</accession>
<name>A0A239PP33_9RHOB</name>
<organism evidence="3 4">
    <name type="scientific">Paracoccus seriniphilus</name>
    <dbReference type="NCBI Taxonomy" id="184748"/>
    <lineage>
        <taxon>Bacteria</taxon>
        <taxon>Pseudomonadati</taxon>
        <taxon>Pseudomonadota</taxon>
        <taxon>Alphaproteobacteria</taxon>
        <taxon>Rhodobacterales</taxon>
        <taxon>Paracoccaceae</taxon>
        <taxon>Paracoccus</taxon>
    </lineage>
</organism>
<reference evidence="3 4" key="1">
    <citation type="submission" date="2017-07" db="EMBL/GenBank/DDBJ databases">
        <authorList>
            <person name="Sun Z.S."/>
            <person name="Albrecht U."/>
            <person name="Echele G."/>
            <person name="Lee C.C."/>
        </authorList>
    </citation>
    <scope>NUCLEOTIDE SEQUENCE [LARGE SCALE GENOMIC DNA]</scope>
    <source>
        <strain evidence="3 4">DSM 14827</strain>
    </source>
</reference>
<dbReference type="Pfam" id="PF03597">
    <property type="entry name" value="FixS"/>
    <property type="match status" value="1"/>
</dbReference>
<dbReference type="NCBIfam" id="TIGR00847">
    <property type="entry name" value="ccoS"/>
    <property type="match status" value="1"/>
</dbReference>
<dbReference type="Proteomes" id="UP000198307">
    <property type="component" value="Unassembled WGS sequence"/>
</dbReference>
<dbReference type="PANTHER" id="PTHR41532">
    <property type="entry name" value="FIXS PROTEIN"/>
    <property type="match status" value="1"/>
</dbReference>
<gene>
    <name evidence="3" type="ORF">SAMN05444959_102196</name>
</gene>
<evidence type="ECO:0000256" key="1">
    <source>
        <dbReference type="SAM" id="MobiDB-lite"/>
    </source>
</evidence>
<protein>
    <submittedName>
        <fullName evidence="3">Cytochrome oxidase maturation protein, cbb3-type</fullName>
    </submittedName>
</protein>